<reference evidence="6" key="1">
    <citation type="submission" date="2014-09" db="EMBL/GenBank/DDBJ databases">
        <authorList>
            <person name="Gomez-Valero L."/>
        </authorList>
    </citation>
    <scope>NUCLEOTIDE SEQUENCE [LARGE SCALE GENOMIC DNA]</scope>
    <source>
        <strain evidence="6">ATCC700992</strain>
    </source>
</reference>
<evidence type="ECO:0000256" key="4">
    <source>
        <dbReference type="SAM" id="Phobius"/>
    </source>
</evidence>
<keyword evidence="3" id="KW-0281">Fimbrium</keyword>
<dbReference type="Proteomes" id="UP000032430">
    <property type="component" value="Chromosome I"/>
</dbReference>
<organism evidence="5 6">
    <name type="scientific">Legionella fallonii LLAP-10</name>
    <dbReference type="NCBI Taxonomy" id="1212491"/>
    <lineage>
        <taxon>Bacteria</taxon>
        <taxon>Pseudomonadati</taxon>
        <taxon>Pseudomonadota</taxon>
        <taxon>Gammaproteobacteria</taxon>
        <taxon>Legionellales</taxon>
        <taxon>Legionellaceae</taxon>
        <taxon>Legionella</taxon>
    </lineage>
</organism>
<dbReference type="Pfam" id="PF00114">
    <property type="entry name" value="Pilin"/>
    <property type="match status" value="1"/>
</dbReference>
<dbReference type="EMBL" id="LN614827">
    <property type="protein sequence ID" value="CEG57519.1"/>
    <property type="molecule type" value="Genomic_DNA"/>
</dbReference>
<evidence type="ECO:0000313" key="6">
    <source>
        <dbReference type="Proteomes" id="UP000032430"/>
    </source>
</evidence>
<dbReference type="Gene3D" id="3.30.700.10">
    <property type="entry name" value="Glycoprotein, Type 4 Pilin"/>
    <property type="match status" value="1"/>
</dbReference>
<name>A0A098G6C6_9GAMM</name>
<dbReference type="RefSeq" id="WP_045096002.1">
    <property type="nucleotide sequence ID" value="NZ_LN614827.1"/>
</dbReference>
<dbReference type="GO" id="GO:0007155">
    <property type="term" value="P:cell adhesion"/>
    <property type="evidence" value="ECO:0007669"/>
    <property type="project" value="InterPro"/>
</dbReference>
<protein>
    <submittedName>
        <fullName evidence="5">Tfp pilus assembly protein, major type IV pilin class A</fullName>
    </submittedName>
</protein>
<gene>
    <name evidence="5" type="primary">pilE</name>
    <name evidence="5" type="ORF">LFA_2136</name>
</gene>
<dbReference type="OrthoDB" id="115249at2"/>
<dbReference type="SUPFAM" id="SSF54523">
    <property type="entry name" value="Pili subunits"/>
    <property type="match status" value="1"/>
</dbReference>
<dbReference type="STRING" id="1212491.LFA_2136"/>
<keyword evidence="4" id="KW-0812">Transmembrane</keyword>
<proteinExistence type="inferred from homology"/>
<dbReference type="PANTHER" id="PTHR30093">
    <property type="entry name" value="GENERAL SECRETION PATHWAY PROTEIN G"/>
    <property type="match status" value="1"/>
</dbReference>
<dbReference type="GO" id="GO:0044096">
    <property type="term" value="C:type IV pilus"/>
    <property type="evidence" value="ECO:0007669"/>
    <property type="project" value="TreeGrafter"/>
</dbReference>
<evidence type="ECO:0000256" key="2">
    <source>
        <dbReference type="ARBA" id="ARBA00022481"/>
    </source>
</evidence>
<evidence type="ECO:0000256" key="1">
    <source>
        <dbReference type="ARBA" id="ARBA00005233"/>
    </source>
</evidence>
<dbReference type="InterPro" id="IPR001082">
    <property type="entry name" value="Pilin"/>
</dbReference>
<evidence type="ECO:0000313" key="5">
    <source>
        <dbReference type="EMBL" id="CEG57519.1"/>
    </source>
</evidence>
<dbReference type="PROSITE" id="PS00409">
    <property type="entry name" value="PROKAR_NTER_METHYL"/>
    <property type="match status" value="1"/>
</dbReference>
<keyword evidence="6" id="KW-1185">Reference proteome</keyword>
<keyword evidence="4" id="KW-1133">Transmembrane helix</keyword>
<dbReference type="GO" id="GO:0043107">
    <property type="term" value="P:type IV pilus-dependent motility"/>
    <property type="evidence" value="ECO:0007669"/>
    <property type="project" value="TreeGrafter"/>
</dbReference>
<feature type="transmembrane region" description="Helical" evidence="4">
    <location>
        <begin position="6"/>
        <end position="29"/>
    </location>
</feature>
<evidence type="ECO:0000256" key="3">
    <source>
        <dbReference type="RuleBase" id="RU000389"/>
    </source>
</evidence>
<dbReference type="NCBIfam" id="TIGR02532">
    <property type="entry name" value="IV_pilin_GFxxxE"/>
    <property type="match status" value="1"/>
</dbReference>
<keyword evidence="4" id="KW-0472">Membrane</keyword>
<accession>A0A098G6C6</accession>
<dbReference type="PANTHER" id="PTHR30093:SF34">
    <property type="entry name" value="PREPILIN PEPTIDASE-DEPENDENT PROTEIN D"/>
    <property type="match status" value="1"/>
</dbReference>
<dbReference type="InterPro" id="IPR012902">
    <property type="entry name" value="N_methyl_site"/>
</dbReference>
<dbReference type="HOGENOM" id="CLU_091705_4_0_6"/>
<dbReference type="AlphaFoldDB" id="A0A098G6C6"/>
<dbReference type="InterPro" id="IPR045584">
    <property type="entry name" value="Pilin-like"/>
</dbReference>
<keyword evidence="2" id="KW-0488">Methylation</keyword>
<comment type="similarity">
    <text evidence="1 3">Belongs to the N-Me-Phe pilin family.</text>
</comment>
<sequence>MYDRGFTLIEILITITIIGILIAIAIPAYQNYTIRVRVSDGLDLASGAQLAVNEYTMINNQLPATAADTQYTSPAATPNVSSIVMGNLGVITVNYTASAGNGSIILVPTLQVGGLTWDCTRGTLPAQYRPPSCR</sequence>
<dbReference type="Pfam" id="PF07963">
    <property type="entry name" value="N_methyl"/>
    <property type="match status" value="1"/>
</dbReference>
<dbReference type="KEGG" id="lfa:LFA_2136"/>